<dbReference type="PANTHER" id="PTHR46672">
    <property type="entry name" value="OS08G0495500 PROTEIN-RELATED"/>
    <property type="match status" value="1"/>
</dbReference>
<dbReference type="Pfam" id="PF00651">
    <property type="entry name" value="BTB"/>
    <property type="match status" value="1"/>
</dbReference>
<dbReference type="CDD" id="cd18186">
    <property type="entry name" value="BTB_POZ_ZBTB_KLHL-like"/>
    <property type="match status" value="1"/>
</dbReference>
<protein>
    <recommendedName>
        <fullName evidence="2">BTB domain-containing protein</fullName>
    </recommendedName>
</protein>
<evidence type="ECO:0000256" key="1">
    <source>
        <dbReference type="ARBA" id="ARBA00004906"/>
    </source>
</evidence>
<dbReference type="PANTHER" id="PTHR46672:SF4">
    <property type="entry name" value="OS08G0495500 PROTEIN"/>
    <property type="match status" value="1"/>
</dbReference>
<dbReference type="SMART" id="SM00225">
    <property type="entry name" value="BTB"/>
    <property type="match status" value="1"/>
</dbReference>
<dbReference type="PROSITE" id="PS50097">
    <property type="entry name" value="BTB"/>
    <property type="match status" value="1"/>
</dbReference>
<dbReference type="AlphaFoldDB" id="A0ABC9G601"/>
<accession>A0ABC9G601</accession>
<dbReference type="SUPFAM" id="SSF54695">
    <property type="entry name" value="POZ domain"/>
    <property type="match status" value="1"/>
</dbReference>
<feature type="domain" description="BTB" evidence="2">
    <location>
        <begin position="159"/>
        <end position="220"/>
    </location>
</feature>
<reference evidence="3 4" key="2">
    <citation type="submission" date="2024-10" db="EMBL/GenBank/DDBJ databases">
        <authorList>
            <person name="Ryan C."/>
        </authorList>
    </citation>
    <scope>NUCLEOTIDE SEQUENCE [LARGE SCALE GENOMIC DNA]</scope>
</reference>
<dbReference type="InterPro" id="IPR011333">
    <property type="entry name" value="SKP1/BTB/POZ_sf"/>
</dbReference>
<reference evidence="4" key="1">
    <citation type="submission" date="2024-06" db="EMBL/GenBank/DDBJ databases">
        <authorList>
            <person name="Ryan C."/>
        </authorList>
    </citation>
    <scope>NUCLEOTIDE SEQUENCE [LARGE SCALE GENOMIC DNA]</scope>
</reference>
<dbReference type="CDD" id="cd14733">
    <property type="entry name" value="BACK"/>
    <property type="match status" value="1"/>
</dbReference>
<organism evidence="3 4">
    <name type="scientific">Urochloa decumbens</name>
    <dbReference type="NCBI Taxonomy" id="240449"/>
    <lineage>
        <taxon>Eukaryota</taxon>
        <taxon>Viridiplantae</taxon>
        <taxon>Streptophyta</taxon>
        <taxon>Embryophyta</taxon>
        <taxon>Tracheophyta</taxon>
        <taxon>Spermatophyta</taxon>
        <taxon>Magnoliopsida</taxon>
        <taxon>Liliopsida</taxon>
        <taxon>Poales</taxon>
        <taxon>Poaceae</taxon>
        <taxon>PACMAD clade</taxon>
        <taxon>Panicoideae</taxon>
        <taxon>Panicodae</taxon>
        <taxon>Paniceae</taxon>
        <taxon>Melinidinae</taxon>
        <taxon>Urochloa</taxon>
    </lineage>
</organism>
<keyword evidence="4" id="KW-1185">Reference proteome</keyword>
<dbReference type="EMBL" id="OZ075118">
    <property type="protein sequence ID" value="CAL5087768.1"/>
    <property type="molecule type" value="Genomic_DNA"/>
</dbReference>
<evidence type="ECO:0000313" key="4">
    <source>
        <dbReference type="Proteomes" id="UP001497457"/>
    </source>
</evidence>
<comment type="pathway">
    <text evidence="1">Protein modification; protein ubiquitination.</text>
</comment>
<proteinExistence type="predicted"/>
<evidence type="ECO:0000313" key="3">
    <source>
        <dbReference type="EMBL" id="CAL5087768.1"/>
    </source>
</evidence>
<evidence type="ECO:0000259" key="2">
    <source>
        <dbReference type="PROSITE" id="PS50097"/>
    </source>
</evidence>
<gene>
    <name evidence="3" type="ORF">URODEC1_LOCUS112397</name>
</gene>
<sequence length="326" mass="37509">MSGCDVKTEGRFVLWEVGCSDYHRASNHFTMGLWRWHLQISKHKRKTCVELLVQPHSEKNVHPIVTFKMRVRPLPPNPAIRADHIEIFDLPLRKNGFAWMLDSFVTARFLIEVKFLDLKITDQINHGQTSIWLSFTTRSDLQQETSSGFACMLKKDIPTDITIGTSNGSIRAHSNVLSARSPVFRSMFSHNLKEKQLSAVHIPDMSIDECQCFINYMYDNLEEKDFIAHRVALLGAAEKYDVSDLKVACHDSLSQDLDTENLIERLQVAHFYQLPELKRSCIRLLVDFMRVYEIHDDFNEFIKTADTGLVVEILQHVLGSKLTGVF</sequence>
<dbReference type="Proteomes" id="UP001497457">
    <property type="component" value="Chromosome 8b"/>
</dbReference>
<dbReference type="InterPro" id="IPR000210">
    <property type="entry name" value="BTB/POZ_dom"/>
</dbReference>
<dbReference type="InterPro" id="IPR044714">
    <property type="entry name" value="AtSIBP1-like"/>
</dbReference>
<dbReference type="Gene3D" id="3.30.710.10">
    <property type="entry name" value="Potassium Channel Kv1.1, Chain A"/>
    <property type="match status" value="1"/>
</dbReference>
<name>A0ABC9G601_9POAL</name>